<evidence type="ECO:0000256" key="7">
    <source>
        <dbReference type="SAM" id="MobiDB-lite"/>
    </source>
</evidence>
<evidence type="ECO:0000256" key="3">
    <source>
        <dbReference type="ARBA" id="ARBA00022448"/>
    </source>
</evidence>
<evidence type="ECO:0000256" key="2">
    <source>
        <dbReference type="ARBA" id="ARBA00006536"/>
    </source>
</evidence>
<dbReference type="PANTHER" id="PTHR11099">
    <property type="entry name" value="VACUOLAR SORTING PROTEIN 35"/>
    <property type="match status" value="1"/>
</dbReference>
<comment type="function">
    <text evidence="6">Plays a role in vesicular protein sorting.</text>
</comment>
<dbReference type="GO" id="GO:0170071">
    <property type="term" value="C:CROP complex"/>
    <property type="evidence" value="ECO:0007669"/>
    <property type="project" value="EnsemblFungi"/>
</dbReference>
<dbReference type="GO" id="GO:0000329">
    <property type="term" value="C:fungal-type vacuole membrane"/>
    <property type="evidence" value="ECO:0007669"/>
    <property type="project" value="EnsemblFungi"/>
</dbReference>
<dbReference type="RefSeq" id="XP_001384020.2">
    <property type="nucleotide sequence ID" value="XM_001383983.1"/>
</dbReference>
<dbReference type="STRING" id="322104.A3LT23"/>
<dbReference type="GO" id="GO:0140312">
    <property type="term" value="F:cargo adaptor activity"/>
    <property type="evidence" value="ECO:0007669"/>
    <property type="project" value="EnsemblFungi"/>
</dbReference>
<name>A3LT23_PICST</name>
<feature type="compositionally biased region" description="Basic and acidic residues" evidence="7">
    <location>
        <begin position="103"/>
        <end position="120"/>
    </location>
</feature>
<dbReference type="GO" id="GO:0005770">
    <property type="term" value="C:late endosome"/>
    <property type="evidence" value="ECO:0007669"/>
    <property type="project" value="TreeGrafter"/>
</dbReference>
<dbReference type="eggNOG" id="KOG1107">
    <property type="taxonomic scope" value="Eukaryota"/>
</dbReference>
<dbReference type="GO" id="GO:0045053">
    <property type="term" value="P:protein retention in Golgi apparatus"/>
    <property type="evidence" value="ECO:0007669"/>
    <property type="project" value="EnsemblFungi"/>
</dbReference>
<dbReference type="FunCoup" id="A3LT23">
    <property type="interactions" value="1317"/>
</dbReference>
<gene>
    <name evidence="8" type="ORF">PICST_89002</name>
</gene>
<dbReference type="KEGG" id="pic:PICST_89002"/>
<dbReference type="GO" id="GO:0030906">
    <property type="term" value="C:retromer, cargo-selective complex"/>
    <property type="evidence" value="ECO:0007669"/>
    <property type="project" value="EnsemblFungi"/>
</dbReference>
<dbReference type="GO" id="GO:0042147">
    <property type="term" value="P:retrograde transport, endosome to Golgi"/>
    <property type="evidence" value="ECO:0007669"/>
    <property type="project" value="EnsemblFungi"/>
</dbReference>
<dbReference type="GO" id="GO:0005829">
    <property type="term" value="C:cytosol"/>
    <property type="evidence" value="ECO:0007669"/>
    <property type="project" value="GOC"/>
</dbReference>
<dbReference type="Proteomes" id="UP000002258">
    <property type="component" value="Chromosome 4"/>
</dbReference>
<dbReference type="InterPro" id="IPR005378">
    <property type="entry name" value="Vps35"/>
</dbReference>
<organism evidence="8 9">
    <name type="scientific">Scheffersomyces stipitis (strain ATCC 58785 / CBS 6054 / NBRC 10063 / NRRL Y-11545)</name>
    <name type="common">Yeast</name>
    <name type="synonym">Pichia stipitis</name>
    <dbReference type="NCBI Taxonomy" id="322104"/>
    <lineage>
        <taxon>Eukaryota</taxon>
        <taxon>Fungi</taxon>
        <taxon>Dikarya</taxon>
        <taxon>Ascomycota</taxon>
        <taxon>Saccharomycotina</taxon>
        <taxon>Pichiomycetes</taxon>
        <taxon>Debaryomycetaceae</taxon>
        <taxon>Scheffersomyces</taxon>
    </lineage>
</organism>
<dbReference type="AlphaFoldDB" id="A3LT23"/>
<dbReference type="GO" id="GO:0006886">
    <property type="term" value="P:intracellular protein transport"/>
    <property type="evidence" value="ECO:0007669"/>
    <property type="project" value="TreeGrafter"/>
</dbReference>
<dbReference type="HOGENOM" id="CLU_005836_0_0_1"/>
<dbReference type="OMA" id="YIRSREY"/>
<keyword evidence="3 6" id="KW-0813">Transport</keyword>
<dbReference type="InParanoid" id="A3LT23"/>
<comment type="similarity">
    <text evidence="2 6">Belongs to the VPS35 family.</text>
</comment>
<evidence type="ECO:0000313" key="8">
    <source>
        <dbReference type="EMBL" id="ABN65991.2"/>
    </source>
</evidence>
<feature type="region of interest" description="Disordered" evidence="7">
    <location>
        <begin position="813"/>
        <end position="846"/>
    </location>
</feature>
<accession>A3LT23</accession>
<dbReference type="Gene3D" id="1.25.40.660">
    <property type="entry name" value="Vacuolar protein sorting-associated protein 35, helical subcomplex Vps35-C"/>
    <property type="match status" value="1"/>
</dbReference>
<dbReference type="GeneID" id="4838696"/>
<sequence length="970" mass="112762">MVVSITEQKQILQSCLSAIKHQSNLMKQCLNENNILQALKHCSNFLNELRTNQLTPKQYYELYIAVFDSLETLSNHLLNSHNLKQHKLEKRQAALDSTSTSDKNADDKSTTHKNVKNGDEISKNAVGKSATTPFLADLYELVQYSGNIVPRLYMMIVIGTTYMSTKGAPGKEIMKDMIEMCRGVQHPIRGLFLRYYLSQRTKHLLPFSNANDFNDTVEFLISNFIEMNKLWVRLQHQGHSSERELRYRERKELKILVGSNLVRLSQVIDDYNGDETYSSIKYYQDKVFPTITEQIIQCRDHLAQSYLIDVLIQIFPDDFHFATLDSLLSDVFLNLHPLLKKSELVATLIERFITYHKFESDMSTSEIKELSLESDEKQKKIKTTIDSTQLFNSFWKFYLKLYELDPQLPSEEHSELLQSFIRLSLTYDPNNYQNLDVVYKFATEKEGQIKANAENDDIWLQLLIVPIRHFDSIKTLFKLPFFHEFYLKLSNKQHQKQISLEIINKLLGITTYGDEDGNTVQEIHEPETFTTTEEVDGIFKYLLVLIKDSDKQNSTSKNLGVTKSITINKGENVISHEFLSNQEKICKVIHLIENPSDPFKNLSNLMYARKKYLNKNFDNIIYTYPTLISRILYKLKIVGYANLRQQKKKKNTEASQDLMITSNFKNLSIIIDELYQYHAEFNSELILKIYLNAASVADQLKQESICYELYTQCFIVYEENLILGSSSYQQHINPHDSLAGGSLQYQSIIHVANKLVSARYFNKENYENLITKLTLYGSKLLKKQDQCRAVYSCSHLWWWCELLIEHGEKSPTVQPEAAKEKSAKENIQKDEDQSSRDREEADDEEDEIELYRDAKRVLECLQKSLRVADSCMDPYLSLKLFVEILNQCLIFNIYGNALADSRYINGLIDLIRTNIDNLRDDDNNAKTDAADEEDDKEARLFKQSVGYFERTLSYIRDQQEVENRFEGIVV</sequence>
<dbReference type="EMBL" id="CP000498">
    <property type="protein sequence ID" value="ABN65991.2"/>
    <property type="molecule type" value="Genomic_DNA"/>
</dbReference>
<dbReference type="Pfam" id="PF03635">
    <property type="entry name" value="Vps35"/>
    <property type="match status" value="1"/>
</dbReference>
<evidence type="ECO:0000256" key="5">
    <source>
        <dbReference type="ARBA" id="ARBA00023136"/>
    </source>
</evidence>
<dbReference type="PIRSF" id="PIRSF009375">
    <property type="entry name" value="Retromer_Vps35"/>
    <property type="match status" value="1"/>
</dbReference>
<protein>
    <recommendedName>
        <fullName evidence="6">Vacuolar protein sorting-associated protein 35</fullName>
    </recommendedName>
</protein>
<feature type="region of interest" description="Disordered" evidence="7">
    <location>
        <begin position="89"/>
        <end position="120"/>
    </location>
</feature>
<reference evidence="8 9" key="1">
    <citation type="journal article" date="2007" name="Nat. Biotechnol.">
        <title>Genome sequence of the lignocellulose-bioconverting and xylose-fermenting yeast Pichia stipitis.</title>
        <authorList>
            <person name="Jeffries T.W."/>
            <person name="Grigoriev I.V."/>
            <person name="Grimwood J."/>
            <person name="Laplaza J.M."/>
            <person name="Aerts A."/>
            <person name="Salamov A."/>
            <person name="Schmutz J."/>
            <person name="Lindquist E."/>
            <person name="Dehal P."/>
            <person name="Shapiro H."/>
            <person name="Jin Y.S."/>
            <person name="Passoth V."/>
            <person name="Richardson P.M."/>
        </authorList>
    </citation>
    <scope>NUCLEOTIDE SEQUENCE [LARGE SCALE GENOMIC DNA]</scope>
    <source>
        <strain evidence="9">ATCC 58785 / CBS 6054 / NBRC 10063 / NRRL Y-11545</strain>
    </source>
</reference>
<keyword evidence="5" id="KW-0472">Membrane</keyword>
<feature type="compositionally biased region" description="Basic and acidic residues" evidence="7">
    <location>
        <begin position="817"/>
        <end position="839"/>
    </location>
</feature>
<dbReference type="GO" id="GO:1900102">
    <property type="term" value="P:negative regulation of endoplasmic reticulum unfolded protein response"/>
    <property type="evidence" value="ECO:0007669"/>
    <property type="project" value="EnsemblFungi"/>
</dbReference>
<dbReference type="OrthoDB" id="10258141at2759"/>
<keyword evidence="4 6" id="KW-0653">Protein transport</keyword>
<comment type="subcellular location">
    <subcellularLocation>
        <location evidence="1">Membrane</location>
        <topology evidence="1">Peripheral membrane protein</topology>
    </subcellularLocation>
</comment>
<proteinExistence type="inferred from homology"/>
<dbReference type="InterPro" id="IPR042491">
    <property type="entry name" value="Vps35_C"/>
</dbReference>
<keyword evidence="9" id="KW-1185">Reference proteome</keyword>
<dbReference type="PANTHER" id="PTHR11099:SF0">
    <property type="entry name" value="VACUOLAR PROTEIN SORTING-ASSOCIATED PROTEIN 35"/>
    <property type="match status" value="1"/>
</dbReference>
<evidence type="ECO:0000313" key="9">
    <source>
        <dbReference type="Proteomes" id="UP000002258"/>
    </source>
</evidence>
<evidence type="ECO:0000256" key="6">
    <source>
        <dbReference type="PIRNR" id="PIRNR009375"/>
    </source>
</evidence>
<evidence type="ECO:0000256" key="4">
    <source>
        <dbReference type="ARBA" id="ARBA00022927"/>
    </source>
</evidence>
<evidence type="ECO:0000256" key="1">
    <source>
        <dbReference type="ARBA" id="ARBA00004170"/>
    </source>
</evidence>